<keyword evidence="6" id="KW-1185">Reference proteome</keyword>
<dbReference type="InterPro" id="IPR002401">
    <property type="entry name" value="Cyt_P450_E_grp-I"/>
</dbReference>
<name>A0A9W8YMZ1_9PEZI</name>
<dbReference type="GO" id="GO:0020037">
    <property type="term" value="F:heme binding"/>
    <property type="evidence" value="ECO:0007669"/>
    <property type="project" value="InterPro"/>
</dbReference>
<evidence type="ECO:0000313" key="5">
    <source>
        <dbReference type="EMBL" id="KAJ4388827.1"/>
    </source>
</evidence>
<dbReference type="PANTHER" id="PTHR24305">
    <property type="entry name" value="CYTOCHROME P450"/>
    <property type="match status" value="1"/>
</dbReference>
<dbReference type="Gene3D" id="1.10.630.10">
    <property type="entry name" value="Cytochrome P450"/>
    <property type="match status" value="1"/>
</dbReference>
<dbReference type="SUPFAM" id="SSF48264">
    <property type="entry name" value="Cytochrome P450"/>
    <property type="match status" value="1"/>
</dbReference>
<reference evidence="5" key="1">
    <citation type="submission" date="2022-10" db="EMBL/GenBank/DDBJ databases">
        <title>Tapping the CABI collections for fungal endophytes: first genome assemblies for Collariella, Neodidymelliopsis, Ascochyta clinopodiicola, Didymella pomorum, Didymosphaeria variabile, Neocosmospora piperis and Neocucurbitaria cava.</title>
        <authorList>
            <person name="Hill R."/>
        </authorList>
    </citation>
    <scope>NUCLEOTIDE SEQUENCE</scope>
    <source>
        <strain evidence="5">IMI 355082</strain>
    </source>
</reference>
<comment type="caution">
    <text evidence="5">The sequence shown here is derived from an EMBL/GenBank/DDBJ whole genome shotgun (WGS) entry which is preliminary data.</text>
</comment>
<comment type="cofactor">
    <cofactor evidence="4">
        <name>heme</name>
        <dbReference type="ChEBI" id="CHEBI:30413"/>
    </cofactor>
</comment>
<dbReference type="GO" id="GO:0016705">
    <property type="term" value="F:oxidoreductase activity, acting on paired donors, with incorporation or reduction of molecular oxygen"/>
    <property type="evidence" value="ECO:0007669"/>
    <property type="project" value="InterPro"/>
</dbReference>
<dbReference type="AlphaFoldDB" id="A0A9W8YMZ1"/>
<keyword evidence="2 4" id="KW-0479">Metal-binding</keyword>
<accession>A0A9W8YMZ1</accession>
<dbReference type="GO" id="GO:0004497">
    <property type="term" value="F:monooxygenase activity"/>
    <property type="evidence" value="ECO:0007669"/>
    <property type="project" value="InterPro"/>
</dbReference>
<evidence type="ECO:0000313" key="6">
    <source>
        <dbReference type="Proteomes" id="UP001140453"/>
    </source>
</evidence>
<dbReference type="GO" id="GO:0005506">
    <property type="term" value="F:iron ion binding"/>
    <property type="evidence" value="ECO:0007669"/>
    <property type="project" value="InterPro"/>
</dbReference>
<dbReference type="InterPro" id="IPR036396">
    <property type="entry name" value="Cyt_P450_sf"/>
</dbReference>
<proteinExistence type="predicted"/>
<dbReference type="Pfam" id="PF00067">
    <property type="entry name" value="p450"/>
    <property type="match status" value="1"/>
</dbReference>
<keyword evidence="3 4" id="KW-0408">Iron</keyword>
<dbReference type="InterPro" id="IPR001128">
    <property type="entry name" value="Cyt_P450"/>
</dbReference>
<protein>
    <recommendedName>
        <fullName evidence="7">Cytochrome P450</fullName>
    </recommendedName>
</protein>
<dbReference type="OrthoDB" id="10029320at2759"/>
<dbReference type="InterPro" id="IPR050121">
    <property type="entry name" value="Cytochrome_P450_monoxygenase"/>
</dbReference>
<dbReference type="PANTHER" id="PTHR24305:SF222">
    <property type="entry name" value="CYTOCHROME P450 MONOOXYGENASE STCS"/>
    <property type="match status" value="1"/>
</dbReference>
<evidence type="ECO:0000256" key="4">
    <source>
        <dbReference type="PIRSR" id="PIRSR602401-1"/>
    </source>
</evidence>
<dbReference type="EMBL" id="JAPEVB010000004">
    <property type="protein sequence ID" value="KAJ4388827.1"/>
    <property type="molecule type" value="Genomic_DNA"/>
</dbReference>
<dbReference type="PRINTS" id="PR00463">
    <property type="entry name" value="EP450I"/>
</dbReference>
<feature type="binding site" description="axial binding residue" evidence="4">
    <location>
        <position position="461"/>
    </location>
    <ligand>
        <name>heme</name>
        <dbReference type="ChEBI" id="CHEBI:30413"/>
    </ligand>
    <ligandPart>
        <name>Fe</name>
        <dbReference type="ChEBI" id="CHEBI:18248"/>
    </ligandPart>
</feature>
<dbReference type="Proteomes" id="UP001140453">
    <property type="component" value="Unassembled WGS sequence"/>
</dbReference>
<sequence length="528" mass="59138">MLAQVLVAALVLLVPYLWTRIRFKRLQQYARFPQLPASAVLGHLQVVDDFIRRLPPKAHPNMAFAAIHDSLGRPPVVFVDLRPASSPMLVIGSFEVAEQIIKATNLFPHSPPKALDGWAHLVHLTGTRSIMTAKDEEWKMLRKRFNPGFAHQNLMTLLPSIVTSVSTFLDHLDDFARTGEAFTLQTLTTDLTFDIMGKVALDIDIGAQTSQPTEFLRYFRALIETYTGDQIQLPRWCTPLLEWKRTRLAKQARTELQAIIRAKFAERATNTQSRSVLAISLEDMETLSPDTLDLTCDQLSSFLFAGHDTTSTTICWMIYELSRSPRALRALREELAGTFGAHASRETIISLLLGPKGSELMNRMTYASAVIKETLRLWPSGATARMTQPGDGLTASIRIGDKTEAFNLDGLMLYHVHTIIQRDPAVFGENADQFVPERWLDGDEKFPAGAWRPFERGPRNCIGQALALIEARVVLAMVVGRYEFDKVGLGEARVGEDGQVEVAQELYMTMQVTPKPVDGMLMRVRLAH</sequence>
<evidence type="ECO:0008006" key="7">
    <source>
        <dbReference type="Google" id="ProtNLM"/>
    </source>
</evidence>
<dbReference type="CDD" id="cd11051">
    <property type="entry name" value="CYP59-like"/>
    <property type="match status" value="1"/>
</dbReference>
<evidence type="ECO:0000256" key="2">
    <source>
        <dbReference type="ARBA" id="ARBA00022723"/>
    </source>
</evidence>
<evidence type="ECO:0000256" key="3">
    <source>
        <dbReference type="ARBA" id="ARBA00023004"/>
    </source>
</evidence>
<keyword evidence="1 4" id="KW-0349">Heme</keyword>
<evidence type="ECO:0000256" key="1">
    <source>
        <dbReference type="ARBA" id="ARBA00022617"/>
    </source>
</evidence>
<gene>
    <name evidence="5" type="ORF">N0V93_006288</name>
</gene>
<dbReference type="PRINTS" id="PR00385">
    <property type="entry name" value="P450"/>
</dbReference>
<organism evidence="5 6">
    <name type="scientific">Gnomoniopsis smithogilvyi</name>
    <dbReference type="NCBI Taxonomy" id="1191159"/>
    <lineage>
        <taxon>Eukaryota</taxon>
        <taxon>Fungi</taxon>
        <taxon>Dikarya</taxon>
        <taxon>Ascomycota</taxon>
        <taxon>Pezizomycotina</taxon>
        <taxon>Sordariomycetes</taxon>
        <taxon>Sordariomycetidae</taxon>
        <taxon>Diaporthales</taxon>
        <taxon>Gnomoniaceae</taxon>
        <taxon>Gnomoniopsis</taxon>
    </lineage>
</organism>